<dbReference type="AlphaFoldDB" id="A0A9N7TRQ3"/>
<feature type="domain" description="MADF" evidence="2">
    <location>
        <begin position="10"/>
        <end position="65"/>
    </location>
</feature>
<comment type="caution">
    <text evidence="3">The sequence shown here is derived from an EMBL/GenBank/DDBJ whole genome shotgun (WGS) entry which is preliminary data.</text>
</comment>
<evidence type="ECO:0000256" key="1">
    <source>
        <dbReference type="SAM" id="MobiDB-lite"/>
    </source>
</evidence>
<gene>
    <name evidence="3" type="ORF">PLEPLA_LOCUS5431</name>
</gene>
<evidence type="ECO:0000313" key="4">
    <source>
        <dbReference type="Proteomes" id="UP001153269"/>
    </source>
</evidence>
<accession>A0A9N7TRQ3</accession>
<evidence type="ECO:0000259" key="2">
    <source>
        <dbReference type="Pfam" id="PF10545"/>
    </source>
</evidence>
<dbReference type="InterPro" id="IPR006578">
    <property type="entry name" value="MADF-dom"/>
</dbReference>
<organism evidence="3 4">
    <name type="scientific">Pleuronectes platessa</name>
    <name type="common">European plaice</name>
    <dbReference type="NCBI Taxonomy" id="8262"/>
    <lineage>
        <taxon>Eukaryota</taxon>
        <taxon>Metazoa</taxon>
        <taxon>Chordata</taxon>
        <taxon>Craniata</taxon>
        <taxon>Vertebrata</taxon>
        <taxon>Euteleostomi</taxon>
        <taxon>Actinopterygii</taxon>
        <taxon>Neopterygii</taxon>
        <taxon>Teleostei</taxon>
        <taxon>Neoteleostei</taxon>
        <taxon>Acanthomorphata</taxon>
        <taxon>Carangaria</taxon>
        <taxon>Pleuronectiformes</taxon>
        <taxon>Pleuronectoidei</taxon>
        <taxon>Pleuronectidae</taxon>
        <taxon>Pleuronectes</taxon>
    </lineage>
</organism>
<evidence type="ECO:0000313" key="3">
    <source>
        <dbReference type="EMBL" id="CAB1417612.1"/>
    </source>
</evidence>
<protein>
    <recommendedName>
        <fullName evidence="2">MADF domain-containing protein</fullName>
    </recommendedName>
</protein>
<feature type="region of interest" description="Disordered" evidence="1">
    <location>
        <begin position="66"/>
        <end position="109"/>
    </location>
</feature>
<dbReference type="Pfam" id="PF10545">
    <property type="entry name" value="MADF_DNA_bdg"/>
    <property type="match status" value="1"/>
</dbReference>
<keyword evidence="4" id="KW-1185">Reference proteome</keyword>
<reference evidence="3" key="1">
    <citation type="submission" date="2020-03" db="EMBL/GenBank/DDBJ databases">
        <authorList>
            <person name="Weist P."/>
        </authorList>
    </citation>
    <scope>NUCLEOTIDE SEQUENCE</scope>
</reference>
<dbReference type="Proteomes" id="UP001153269">
    <property type="component" value="Unassembled WGS sequence"/>
</dbReference>
<dbReference type="EMBL" id="CADEAL010000272">
    <property type="protein sequence ID" value="CAB1417612.1"/>
    <property type="molecule type" value="Genomic_DNA"/>
</dbReference>
<sequence length="109" mass="12224">MDQIEEPWAEEVRKYDHLYNPSLTEHKDTQMACNSWKDISANVSLQVDESKKLWRKIRDKFVLQKNPDLPAVPQNAGTSLRTPPRPPTLSDAVESHCQQSAPGQGGVAA</sequence>
<name>A0A9N7TRQ3_PLEPL</name>
<proteinExistence type="predicted"/>